<evidence type="ECO:0000256" key="1">
    <source>
        <dbReference type="SAM" id="Phobius"/>
    </source>
</evidence>
<evidence type="ECO:0008006" key="4">
    <source>
        <dbReference type="Google" id="ProtNLM"/>
    </source>
</evidence>
<protein>
    <recommendedName>
        <fullName evidence="4">Transposase</fullName>
    </recommendedName>
</protein>
<evidence type="ECO:0000313" key="2">
    <source>
        <dbReference type="EMBL" id="GAC10014.1"/>
    </source>
</evidence>
<name>A0AAV3UXI1_9ALTE</name>
<feature type="transmembrane region" description="Helical" evidence="1">
    <location>
        <begin position="12"/>
        <end position="32"/>
    </location>
</feature>
<comment type="caution">
    <text evidence="2">The sequence shown here is derived from an EMBL/GenBank/DDBJ whole genome shotgun (WGS) entry which is preliminary data.</text>
</comment>
<dbReference type="RefSeq" id="WP_007987647.1">
    <property type="nucleotide sequence ID" value="NZ_BAEM01000032.1"/>
</dbReference>
<keyword evidence="1" id="KW-1133">Transmembrane helix</keyword>
<accession>A0AAV3UXI1</accession>
<keyword evidence="1" id="KW-0812">Transmembrane</keyword>
<dbReference type="Proteomes" id="UP000006320">
    <property type="component" value="Unassembled WGS sequence"/>
</dbReference>
<dbReference type="AlphaFoldDB" id="A0AAV3UXI1"/>
<proteinExistence type="predicted"/>
<keyword evidence="1" id="KW-0472">Membrane</keyword>
<dbReference type="EMBL" id="BAEM01000032">
    <property type="protein sequence ID" value="GAC10014.1"/>
    <property type="molecule type" value="Genomic_DNA"/>
</dbReference>
<evidence type="ECO:0000313" key="3">
    <source>
        <dbReference type="Proteomes" id="UP000006320"/>
    </source>
</evidence>
<organism evidence="2 3">
    <name type="scientific">Paraglaciecola chathamensis S18K6</name>
    <dbReference type="NCBI Taxonomy" id="1127672"/>
    <lineage>
        <taxon>Bacteria</taxon>
        <taxon>Pseudomonadati</taxon>
        <taxon>Pseudomonadota</taxon>
        <taxon>Gammaproteobacteria</taxon>
        <taxon>Alteromonadales</taxon>
        <taxon>Alteromonadaceae</taxon>
        <taxon>Paraglaciecola</taxon>
    </lineage>
</organism>
<gene>
    <name evidence="2" type="ORF">GCHA_2063</name>
</gene>
<sequence length="79" mass="9363">MKKHDEASDPELNIKQLIILSGLGYLATVISYRCKCKRLLRWQKTILHVTILHESALTNVYQVRMSLHRIFDFTYNSLW</sequence>
<reference evidence="2 3" key="1">
    <citation type="journal article" date="2017" name="Antonie Van Leeuwenhoek">
        <title>Rhizobium rhizosphaerae sp. nov., a novel species isolated from rice rhizosphere.</title>
        <authorList>
            <person name="Zhao J.J."/>
            <person name="Zhang J."/>
            <person name="Zhang R.J."/>
            <person name="Zhang C.W."/>
            <person name="Yin H.Q."/>
            <person name="Zhang X.X."/>
        </authorList>
    </citation>
    <scope>NUCLEOTIDE SEQUENCE [LARGE SCALE GENOMIC DNA]</scope>
    <source>
        <strain evidence="2 3">S18K6</strain>
    </source>
</reference>